<dbReference type="InterPro" id="IPR008978">
    <property type="entry name" value="HSP20-like_chaperone"/>
</dbReference>
<dbReference type="UniPathway" id="UPA00094"/>
<dbReference type="PROSITE" id="PS51203">
    <property type="entry name" value="CS"/>
    <property type="match status" value="1"/>
</dbReference>
<keyword evidence="12 18" id="KW-0472">Membrane</keyword>
<evidence type="ECO:0000256" key="16">
    <source>
        <dbReference type="ARBA" id="ARBA00023727"/>
    </source>
</evidence>
<dbReference type="FunFam" id="2.60.40.790:FF:000013">
    <property type="entry name" value="Very-long-chain (3R)-3-hydroxyacyl-CoA dehydratase"/>
    <property type="match status" value="1"/>
</dbReference>
<evidence type="ECO:0000256" key="6">
    <source>
        <dbReference type="ARBA" id="ARBA00022692"/>
    </source>
</evidence>
<dbReference type="EC" id="4.2.1.134" evidence="4 18"/>
<evidence type="ECO:0000256" key="2">
    <source>
        <dbReference type="ARBA" id="ARBA00005194"/>
    </source>
</evidence>
<keyword evidence="9 18" id="KW-1133">Transmembrane helix</keyword>
<comment type="pathway">
    <text evidence="2 18">Lipid metabolism; fatty acid biosynthesis.</text>
</comment>
<feature type="transmembrane region" description="Helical" evidence="18">
    <location>
        <begin position="285"/>
        <end position="309"/>
    </location>
</feature>
<protein>
    <recommendedName>
        <fullName evidence="4 18">Very-long-chain (3R)-3-hydroxyacyl-CoA dehydratase</fullName>
        <ecNumber evidence="4 18">4.2.1.134</ecNumber>
    </recommendedName>
</protein>
<reference evidence="20" key="1">
    <citation type="submission" date="2020-04" db="EMBL/GenBank/DDBJ databases">
        <authorList>
            <person name="Neveu A P."/>
        </authorList>
    </citation>
    <scope>NUCLEOTIDE SEQUENCE</scope>
    <source>
        <tissue evidence="20">Whole embryo</tissue>
    </source>
</reference>
<evidence type="ECO:0000256" key="10">
    <source>
        <dbReference type="ARBA" id="ARBA00023054"/>
    </source>
</evidence>
<dbReference type="GO" id="GO:0030148">
    <property type="term" value="P:sphingolipid biosynthetic process"/>
    <property type="evidence" value="ECO:0007669"/>
    <property type="project" value="TreeGrafter"/>
</dbReference>
<evidence type="ECO:0000256" key="8">
    <source>
        <dbReference type="ARBA" id="ARBA00022832"/>
    </source>
</evidence>
<keyword evidence="14 18" id="KW-0456">Lyase</keyword>
<feature type="transmembrane region" description="Helical" evidence="18">
    <location>
        <begin position="193"/>
        <end position="211"/>
    </location>
</feature>
<comment type="caution">
    <text evidence="18">Lacks conserved residue(s) required for the propagation of feature annotation.</text>
</comment>
<dbReference type="SUPFAM" id="SSF49764">
    <property type="entry name" value="HSP20-like chaperones"/>
    <property type="match status" value="1"/>
</dbReference>
<comment type="catalytic activity">
    <reaction evidence="16">
        <text>a very-long-chain (3R)-3-hydroxyacyl-CoA = a very-long-chain (2E)-enoyl-CoA + H2O</text>
        <dbReference type="Rhea" id="RHEA:45812"/>
        <dbReference type="ChEBI" id="CHEBI:15377"/>
        <dbReference type="ChEBI" id="CHEBI:83728"/>
        <dbReference type="ChEBI" id="CHEBI:85440"/>
        <dbReference type="EC" id="4.2.1.134"/>
    </reaction>
    <physiologicalReaction direction="left-to-right" evidence="16">
        <dbReference type="Rhea" id="RHEA:45813"/>
    </physiologicalReaction>
</comment>
<dbReference type="EMBL" id="LR785675">
    <property type="protein sequence ID" value="CAB3251726.1"/>
    <property type="molecule type" value="mRNA"/>
</dbReference>
<comment type="catalytic activity">
    <reaction evidence="15">
        <text>(3R)-hydroxyhexadecanoyl-CoA = (2E)-hexadecenoyl-CoA + H2O</text>
        <dbReference type="Rhea" id="RHEA:39159"/>
        <dbReference type="ChEBI" id="CHEBI:15377"/>
        <dbReference type="ChEBI" id="CHEBI:61526"/>
        <dbReference type="ChEBI" id="CHEBI:74278"/>
    </reaction>
    <physiologicalReaction direction="left-to-right" evidence="15">
        <dbReference type="Rhea" id="RHEA:39160"/>
    </physiologicalReaction>
</comment>
<keyword evidence="8 18" id="KW-0276">Fatty acid metabolism</keyword>
<dbReference type="PANTHER" id="PTHR11035:SF35">
    <property type="entry name" value="VERY-LONG-CHAIN (3R)-3-HYDROXYACYL-COA DEHYDRATASE"/>
    <property type="match status" value="1"/>
</dbReference>
<organism evidence="20">
    <name type="scientific">Phallusia mammillata</name>
    <dbReference type="NCBI Taxonomy" id="59560"/>
    <lineage>
        <taxon>Eukaryota</taxon>
        <taxon>Metazoa</taxon>
        <taxon>Chordata</taxon>
        <taxon>Tunicata</taxon>
        <taxon>Ascidiacea</taxon>
        <taxon>Phlebobranchia</taxon>
        <taxon>Ascidiidae</taxon>
        <taxon>Phallusia</taxon>
    </lineage>
</organism>
<sequence>MEPGSDFEEITVLHPNVLWAQRKEIISLKVSVGDVQKPKISLTEKSLTFEAEGLGAKGWNIYKFTLDFYDEIDKEGCVYKVTPTCVDLQLTKQGEGNYWPRLIPENTKKPHFLKLDFERWRSESDDELEVKQKQAESGLELNQPTKEEEIADYVQNFYLTMYNFAQFVLYSIVFIGCLYYRLKLGPDFYADTYATYGSTVIFAVLLAYLEALHGVLGIVKSPWYLTFMQVSGRTFAFFCMWLVGPEHLPRCAVWDLFVVWSCIEVIRYPYYMLQTYNMDLKPLTWLRYHAWILLYPIGGFSEYSVITSAARRFSEESMYALTLPNPLNFSLSLSAFLHVYVVFLFVGIMGLMRHLWKMRQRKYGNRRKFKPA</sequence>
<dbReference type="GO" id="GO:0030497">
    <property type="term" value="P:fatty acid elongation"/>
    <property type="evidence" value="ECO:0007669"/>
    <property type="project" value="TreeGrafter"/>
</dbReference>
<keyword evidence="13 18" id="KW-0275">Fatty acid biosynthesis</keyword>
<gene>
    <name evidence="20" type="primary">Hacd3</name>
</gene>
<dbReference type="Pfam" id="PF04387">
    <property type="entry name" value="PTPLA"/>
    <property type="match status" value="1"/>
</dbReference>
<evidence type="ECO:0000256" key="12">
    <source>
        <dbReference type="ARBA" id="ARBA00023136"/>
    </source>
</evidence>
<accession>A0A6F9DDL7</accession>
<dbReference type="GO" id="GO:0005789">
    <property type="term" value="C:endoplasmic reticulum membrane"/>
    <property type="evidence" value="ECO:0007669"/>
    <property type="project" value="UniProtKB-SubCell"/>
</dbReference>
<dbReference type="GO" id="GO:0042761">
    <property type="term" value="P:very long-chain fatty acid biosynthetic process"/>
    <property type="evidence" value="ECO:0007669"/>
    <property type="project" value="TreeGrafter"/>
</dbReference>
<keyword evidence="6 18" id="KW-0812">Transmembrane</keyword>
<evidence type="ECO:0000313" key="20">
    <source>
        <dbReference type="EMBL" id="CAB3251726.1"/>
    </source>
</evidence>
<evidence type="ECO:0000256" key="15">
    <source>
        <dbReference type="ARBA" id="ARBA00023688"/>
    </source>
</evidence>
<proteinExistence type="evidence at transcript level"/>
<evidence type="ECO:0000256" key="7">
    <source>
        <dbReference type="ARBA" id="ARBA00022824"/>
    </source>
</evidence>
<dbReference type="Gene3D" id="2.60.40.790">
    <property type="match status" value="1"/>
</dbReference>
<dbReference type="InterPro" id="IPR007482">
    <property type="entry name" value="Tyr_Pase-like_PTPLA"/>
</dbReference>
<evidence type="ECO:0000256" key="3">
    <source>
        <dbReference type="ARBA" id="ARBA00007811"/>
    </source>
</evidence>
<evidence type="ECO:0000256" key="18">
    <source>
        <dbReference type="RuleBase" id="RU363109"/>
    </source>
</evidence>
<evidence type="ECO:0000259" key="19">
    <source>
        <dbReference type="PROSITE" id="PS51203"/>
    </source>
</evidence>
<evidence type="ECO:0000256" key="9">
    <source>
        <dbReference type="ARBA" id="ARBA00022989"/>
    </source>
</evidence>
<dbReference type="PANTHER" id="PTHR11035">
    <property type="entry name" value="VERY-LONG-CHAIN (3R)-3-HYDROXYACYL-COA DEHYDRATASE"/>
    <property type="match status" value="1"/>
</dbReference>
<keyword evidence="5 18" id="KW-0444">Lipid biosynthesis</keyword>
<keyword evidence="11 18" id="KW-0443">Lipid metabolism</keyword>
<keyword evidence="10" id="KW-0175">Coiled coil</keyword>
<feature type="transmembrane region" description="Helical" evidence="18">
    <location>
        <begin position="161"/>
        <end position="181"/>
    </location>
</feature>
<dbReference type="GO" id="GO:0102158">
    <property type="term" value="F:very-long-chain (3R)-3-hydroxyacyl-CoA dehydratase activity"/>
    <property type="evidence" value="ECO:0007669"/>
    <property type="project" value="UniProtKB-EC"/>
</dbReference>
<comment type="subcellular location">
    <subcellularLocation>
        <location evidence="1 18">Endoplasmic reticulum membrane</location>
        <topology evidence="1 18">Multi-pass membrane protein</topology>
    </subcellularLocation>
</comment>
<evidence type="ECO:0000256" key="1">
    <source>
        <dbReference type="ARBA" id="ARBA00004477"/>
    </source>
</evidence>
<dbReference type="InterPro" id="IPR007052">
    <property type="entry name" value="CS_dom"/>
</dbReference>
<comment type="function">
    <text evidence="18">Catalyzes the third of the four reactions of the long-chain fatty acids elongation cycle. This endoplasmic reticulum-bound enzymatic process, allows the addition of two carbons to the chain of long- and very long-chain fatty acids/VLCFAs per cycle. This enzyme catalyzes the dehydration of the 3-hydroxyacyl-CoA intermediate into trans-2,3-enoyl-CoA, within each cycle of fatty acid elongation. Thereby, it participates to the production of VLCFAs of different chain lengths that are involved in multiple biological processes as precursors of membrane lipids and lipid mediators.</text>
</comment>
<keyword evidence="7 18" id="KW-0256">Endoplasmic reticulum</keyword>
<evidence type="ECO:0000256" key="14">
    <source>
        <dbReference type="ARBA" id="ARBA00023239"/>
    </source>
</evidence>
<dbReference type="AlphaFoldDB" id="A0A6F9DDL7"/>
<feature type="transmembrane region" description="Helical" evidence="18">
    <location>
        <begin position="329"/>
        <end position="352"/>
    </location>
</feature>
<comment type="similarity">
    <text evidence="17">Belongs to the p23/wos2 family.</text>
</comment>
<dbReference type="CDD" id="cd06465">
    <property type="entry name" value="p23_hB-ind1_like"/>
    <property type="match status" value="1"/>
</dbReference>
<evidence type="ECO:0000256" key="11">
    <source>
        <dbReference type="ARBA" id="ARBA00023098"/>
    </source>
</evidence>
<name>A0A6F9DDL7_9ASCI</name>
<evidence type="ECO:0000256" key="17">
    <source>
        <dbReference type="ARBA" id="ARBA00025733"/>
    </source>
</evidence>
<evidence type="ECO:0000256" key="4">
    <source>
        <dbReference type="ARBA" id="ARBA00013122"/>
    </source>
</evidence>
<evidence type="ECO:0000256" key="13">
    <source>
        <dbReference type="ARBA" id="ARBA00023160"/>
    </source>
</evidence>
<feature type="domain" description="CS" evidence="19">
    <location>
        <begin position="12"/>
        <end position="103"/>
    </location>
</feature>
<evidence type="ECO:0000256" key="5">
    <source>
        <dbReference type="ARBA" id="ARBA00022516"/>
    </source>
</evidence>
<dbReference type="Pfam" id="PF04969">
    <property type="entry name" value="CS"/>
    <property type="match status" value="1"/>
</dbReference>
<comment type="similarity">
    <text evidence="3 18">Belongs to the very long-chain fatty acids dehydratase HACD family.</text>
</comment>